<keyword evidence="5" id="KW-1185">Reference proteome</keyword>
<proteinExistence type="predicted"/>
<organism evidence="4 5">
    <name type="scientific">Seminavis robusta</name>
    <dbReference type="NCBI Taxonomy" id="568900"/>
    <lineage>
        <taxon>Eukaryota</taxon>
        <taxon>Sar</taxon>
        <taxon>Stramenopiles</taxon>
        <taxon>Ochrophyta</taxon>
        <taxon>Bacillariophyta</taxon>
        <taxon>Bacillariophyceae</taxon>
        <taxon>Bacillariophycidae</taxon>
        <taxon>Naviculales</taxon>
        <taxon>Naviculaceae</taxon>
        <taxon>Seminavis</taxon>
    </lineage>
</organism>
<dbReference type="Proteomes" id="UP001153069">
    <property type="component" value="Unassembled WGS sequence"/>
</dbReference>
<feature type="signal peptide" evidence="3">
    <location>
        <begin position="1"/>
        <end position="20"/>
    </location>
</feature>
<feature type="coiled-coil region" evidence="1">
    <location>
        <begin position="96"/>
        <end position="123"/>
    </location>
</feature>
<reference evidence="4" key="1">
    <citation type="submission" date="2020-06" db="EMBL/GenBank/DDBJ databases">
        <authorList>
            <consortium name="Plant Systems Biology data submission"/>
        </authorList>
    </citation>
    <scope>NUCLEOTIDE SEQUENCE</scope>
    <source>
        <strain evidence="4">D6</strain>
    </source>
</reference>
<dbReference type="AlphaFoldDB" id="A0A9N8HDQ7"/>
<evidence type="ECO:0000313" key="5">
    <source>
        <dbReference type="Proteomes" id="UP001153069"/>
    </source>
</evidence>
<keyword evidence="1" id="KW-0175">Coiled coil</keyword>
<evidence type="ECO:0000256" key="3">
    <source>
        <dbReference type="SAM" id="SignalP"/>
    </source>
</evidence>
<feature type="coiled-coil region" evidence="1">
    <location>
        <begin position="149"/>
        <end position="379"/>
    </location>
</feature>
<evidence type="ECO:0000256" key="1">
    <source>
        <dbReference type="SAM" id="Coils"/>
    </source>
</evidence>
<name>A0A9N8HDQ7_9STRA</name>
<keyword evidence="3" id="KW-0732">Signal</keyword>
<dbReference type="OrthoDB" id="46766at2759"/>
<feature type="chain" id="PRO_5040415475" evidence="3">
    <location>
        <begin position="21"/>
        <end position="594"/>
    </location>
</feature>
<gene>
    <name evidence="4" type="ORF">SEMRO_473_G150150.1</name>
</gene>
<comment type="caution">
    <text evidence="4">The sequence shown here is derived from an EMBL/GenBank/DDBJ whole genome shotgun (WGS) entry which is preliminary data.</text>
</comment>
<evidence type="ECO:0000313" key="4">
    <source>
        <dbReference type="EMBL" id="CAB9511208.1"/>
    </source>
</evidence>
<feature type="region of interest" description="Disordered" evidence="2">
    <location>
        <begin position="59"/>
        <end position="81"/>
    </location>
</feature>
<dbReference type="EMBL" id="CAICTM010000472">
    <property type="protein sequence ID" value="CAB9511208.1"/>
    <property type="molecule type" value="Genomic_DNA"/>
</dbReference>
<evidence type="ECO:0000256" key="2">
    <source>
        <dbReference type="SAM" id="MobiDB-lite"/>
    </source>
</evidence>
<sequence>MGTTLLLLLTISMLWPTAHGLLIPQSHVTTSSSTTSTCSTRLWAKMPWDNMMDDVFAKMTTPSNNNNNNMPTTDSTTDSSNNDELMLELEDQSDVVLGLQIALDELELILDKKQAELENKQDTWSQEKTGLIAQIASLTSSITQFQSAQEEDEDERDEQEAAAADVQREMERLQRELRLLQNQKQKVALRMEQEKERNDALQQRVNKANDALEYEQMLFYKDKKQFQERLSAQQAELRGMQSKLTQQEAAFETTQTELATSVQTEQNRLETTRQEIQELRQDYEQGQRELKQQVAAQEVTLQQAQRELERQRKQAAREKQQLEQEIELDQLRIDQMQTTMEQQADKFQNWVQPQLEQSLQEETLKVEQLERKLQREQDRFLMEKTSLESRIAAEQERLTIVAKQFVQTRSAQKQIRNELQQEQELMAEQRATDRARMAQRYATLRQSLLERVEREKRVGRQEQRTLSDRYRAQFSDMENAMATIQDQVANVVTSNHHLQASVADMRTQVQRVYKETQESDLRYQRVLGERTTEIGTLESNIEDMKVTNQVRGEEIERMEHSYRAVVKSTVALTGRRLNRLNPLRLIRRRGKNSN</sequence>
<accession>A0A9N8HDQ7</accession>
<protein>
    <submittedName>
        <fullName evidence="4">Uncharacterized protein</fullName>
    </submittedName>
</protein>